<dbReference type="Proteomes" id="UP000565613">
    <property type="component" value="Unassembled WGS sequence"/>
</dbReference>
<dbReference type="InterPro" id="IPR001638">
    <property type="entry name" value="Solute-binding_3/MltF_N"/>
</dbReference>
<keyword evidence="1 3" id="KW-0732">Signal</keyword>
<proteinExistence type="predicted"/>
<gene>
    <name evidence="5" type="ORF">HF885_01225</name>
</gene>
<dbReference type="SMART" id="SM00062">
    <property type="entry name" value="PBPb"/>
    <property type="match status" value="1"/>
</dbReference>
<dbReference type="PANTHER" id="PTHR35936:SF17">
    <property type="entry name" value="ARGININE-BINDING EXTRACELLULAR PROTEIN ARTP"/>
    <property type="match status" value="1"/>
</dbReference>
<evidence type="ECO:0000313" key="6">
    <source>
        <dbReference type="Proteomes" id="UP000565613"/>
    </source>
</evidence>
<dbReference type="RefSeq" id="WP_170103155.1">
    <property type="nucleotide sequence ID" value="NZ_JABAGR010000001.1"/>
</dbReference>
<dbReference type="EMBL" id="JABAGR010000001">
    <property type="protein sequence ID" value="NMF25068.1"/>
    <property type="molecule type" value="Genomic_DNA"/>
</dbReference>
<dbReference type="SUPFAM" id="SSF53850">
    <property type="entry name" value="Periplasmic binding protein-like II"/>
    <property type="match status" value="1"/>
</dbReference>
<feature type="chain" id="PRO_5031485035" evidence="3">
    <location>
        <begin position="32"/>
        <end position="332"/>
    </location>
</feature>
<protein>
    <submittedName>
        <fullName evidence="5">Transporter substrate-binding domain-containing protein</fullName>
    </submittedName>
</protein>
<dbReference type="Gene3D" id="3.40.190.10">
    <property type="entry name" value="Periplasmic binding protein-like II"/>
    <property type="match status" value="2"/>
</dbReference>
<feature type="compositionally biased region" description="Low complexity" evidence="2">
    <location>
        <begin position="290"/>
        <end position="303"/>
    </location>
</feature>
<comment type="caution">
    <text evidence="5">The sequence shown here is derived from an EMBL/GenBank/DDBJ whole genome shotgun (WGS) entry which is preliminary data.</text>
</comment>
<evidence type="ECO:0000259" key="4">
    <source>
        <dbReference type="SMART" id="SM00062"/>
    </source>
</evidence>
<name>A0A7X9T8Y1_9ACTN</name>
<dbReference type="AlphaFoldDB" id="A0A7X9T8Y1"/>
<dbReference type="PANTHER" id="PTHR35936">
    <property type="entry name" value="MEMBRANE-BOUND LYTIC MUREIN TRANSGLYCOSYLASE F"/>
    <property type="match status" value="1"/>
</dbReference>
<feature type="domain" description="Solute-binding protein family 3/N-terminal" evidence="4">
    <location>
        <begin position="62"/>
        <end position="276"/>
    </location>
</feature>
<feature type="signal peptide" evidence="3">
    <location>
        <begin position="1"/>
        <end position="31"/>
    </location>
</feature>
<evidence type="ECO:0000313" key="5">
    <source>
        <dbReference type="EMBL" id="NMF25068.1"/>
    </source>
</evidence>
<evidence type="ECO:0000256" key="1">
    <source>
        <dbReference type="ARBA" id="ARBA00022729"/>
    </source>
</evidence>
<evidence type="ECO:0000256" key="3">
    <source>
        <dbReference type="SAM" id="SignalP"/>
    </source>
</evidence>
<dbReference type="Pfam" id="PF00497">
    <property type="entry name" value="SBP_bac_3"/>
    <property type="match status" value="1"/>
</dbReference>
<dbReference type="PROSITE" id="PS51257">
    <property type="entry name" value="PROKAR_LIPOPROTEIN"/>
    <property type="match status" value="1"/>
</dbReference>
<organism evidence="5 6">
    <name type="scientific">Parafannyhessea umbonata</name>
    <dbReference type="NCBI Taxonomy" id="604330"/>
    <lineage>
        <taxon>Bacteria</taxon>
        <taxon>Bacillati</taxon>
        <taxon>Actinomycetota</taxon>
        <taxon>Coriobacteriia</taxon>
        <taxon>Coriobacteriales</taxon>
        <taxon>Atopobiaceae</taxon>
        <taxon>Parafannyhessea</taxon>
    </lineage>
</organism>
<evidence type="ECO:0000256" key="2">
    <source>
        <dbReference type="SAM" id="MobiDB-lite"/>
    </source>
</evidence>
<reference evidence="5 6" key="1">
    <citation type="submission" date="2020-04" db="EMBL/GenBank/DDBJ databases">
        <authorList>
            <person name="Hitch T.C.A."/>
            <person name="Wylensek D."/>
            <person name="Clavel T."/>
        </authorList>
    </citation>
    <scope>NUCLEOTIDE SEQUENCE [LARGE SCALE GENOMIC DNA]</scope>
    <source>
        <strain evidence="5 6">105184</strain>
    </source>
</reference>
<accession>A0A7X9T8Y1</accession>
<sequence length="332" mass="32791">MSKAVHRNTVAAAAALATCVALSGCSSPLSAVAGPRASVGEALAAKTAALSPKVTSTISKGVLTVGIDTQDSMVPLYVGSSSGRAYGMDVDLAGALADELGLKVRFVSVDDANPGLGTTCDVLMGAVDGQVGGATVVGDYAEQASAFFHKGDTGVAKVDDLSSKSVGVQMGSVSQTALSKTGLVMSVKTYDNLNAAFDALESGGVDYVLCDAYSGAYLSTRYDEVCLAGTLDAPRAQGIAVSSQNAELADAVKAAYDAVEKNGLMGLVRRRWVAGMDALSASSQVQDVPAGTSGAAASGAGTAKDGDSGGASQASLEGASAGHEAGSNAATV</sequence>
<feature type="region of interest" description="Disordered" evidence="2">
    <location>
        <begin position="288"/>
        <end position="332"/>
    </location>
</feature>